<dbReference type="GO" id="GO:0003824">
    <property type="term" value="F:catalytic activity"/>
    <property type="evidence" value="ECO:0007669"/>
    <property type="project" value="UniProtKB-ARBA"/>
</dbReference>
<dbReference type="InterPro" id="IPR012341">
    <property type="entry name" value="6hp_glycosidase-like_sf"/>
</dbReference>
<accession>A0A9Q8P338</accession>
<dbReference type="KEGG" id="ffu:CLAFUR5_00934"/>
<sequence length="310" mass="33174">MSHDTDPDTTVSIRFNNLYYIASPNVPAAELAQYTGYFHSSDPLLTRSGTQAHTLCSSAPQMVVGLGAALHFVDNSTAPMNGTRILDWARIGQGGLNITLNALLYGALTKMATLAPDLGIEQADAATWSSTAQKLKTSTQALLFDQSANLFRDNTTSSGSTIHPQDGNVLAITQNLTATSYQSHLISTTLAFRLTPFGAPAPELPSSISPFIGCQEIFSHFATAEGNASAALNLIKTQWRYMLRAFSNCSTIEGYDADGSLMYGCYPGAESFVSHAHAWSTGPVYSLLTEVVGLKASKIDVMAREGNLEF</sequence>
<proteinExistence type="predicted"/>
<dbReference type="GeneID" id="71980812"/>
<dbReference type="RefSeq" id="XP_047755961.1">
    <property type="nucleotide sequence ID" value="XM_047900082.1"/>
</dbReference>
<dbReference type="InterPro" id="IPR054491">
    <property type="entry name" value="MGH1-like_GH"/>
</dbReference>
<keyword evidence="3" id="KW-1185">Reference proteome</keyword>
<evidence type="ECO:0000313" key="3">
    <source>
        <dbReference type="Proteomes" id="UP000756132"/>
    </source>
</evidence>
<dbReference type="EMBL" id="CP090163">
    <property type="protein sequence ID" value="UJO11595.1"/>
    <property type="molecule type" value="Genomic_DNA"/>
</dbReference>
<dbReference type="AlphaFoldDB" id="A0A9Q8P338"/>
<dbReference type="Gene3D" id="1.50.10.10">
    <property type="match status" value="1"/>
</dbReference>
<feature type="domain" description="Mannosylglycerate hydrolase MGH1-like glycoside hydrolase" evidence="1">
    <location>
        <begin position="97"/>
        <end position="163"/>
    </location>
</feature>
<evidence type="ECO:0000259" key="1">
    <source>
        <dbReference type="Pfam" id="PF22422"/>
    </source>
</evidence>
<dbReference type="PANTHER" id="PTHR34987">
    <property type="entry name" value="C, PUTATIVE (AFU_ORTHOLOGUE AFUA_3G02880)-RELATED"/>
    <property type="match status" value="1"/>
</dbReference>
<dbReference type="Pfam" id="PF22422">
    <property type="entry name" value="MGH1-like_GH"/>
    <property type="match status" value="1"/>
</dbReference>
<dbReference type="PANTHER" id="PTHR34987:SF6">
    <property type="entry name" value="ALPHA-L-RHAMNOSIDASE SIX-HAIRPIN GLYCOSIDASE DOMAIN-CONTAINING PROTEIN"/>
    <property type="match status" value="1"/>
</dbReference>
<protein>
    <recommendedName>
        <fullName evidence="1">Mannosylglycerate hydrolase MGH1-like glycoside hydrolase domain-containing protein</fullName>
    </recommendedName>
</protein>
<dbReference type="OrthoDB" id="10036721at2759"/>
<reference evidence="2" key="2">
    <citation type="journal article" date="2022" name="Microb. Genom.">
        <title>A chromosome-scale genome assembly of the tomato pathogen Cladosporium fulvum reveals a compartmentalized genome architecture and the presence of a dispensable chromosome.</title>
        <authorList>
            <person name="Zaccaron A.Z."/>
            <person name="Chen L.H."/>
            <person name="Samaras A."/>
            <person name="Stergiopoulos I."/>
        </authorList>
    </citation>
    <scope>NUCLEOTIDE SEQUENCE</scope>
    <source>
        <strain evidence="2">Race5_Kim</strain>
    </source>
</reference>
<dbReference type="GO" id="GO:0005975">
    <property type="term" value="P:carbohydrate metabolic process"/>
    <property type="evidence" value="ECO:0007669"/>
    <property type="project" value="InterPro"/>
</dbReference>
<organism evidence="2 3">
    <name type="scientific">Passalora fulva</name>
    <name type="common">Tomato leaf mold</name>
    <name type="synonym">Cladosporium fulvum</name>
    <dbReference type="NCBI Taxonomy" id="5499"/>
    <lineage>
        <taxon>Eukaryota</taxon>
        <taxon>Fungi</taxon>
        <taxon>Dikarya</taxon>
        <taxon>Ascomycota</taxon>
        <taxon>Pezizomycotina</taxon>
        <taxon>Dothideomycetes</taxon>
        <taxon>Dothideomycetidae</taxon>
        <taxon>Mycosphaerellales</taxon>
        <taxon>Mycosphaerellaceae</taxon>
        <taxon>Fulvia</taxon>
    </lineage>
</organism>
<name>A0A9Q8P338_PASFU</name>
<dbReference type="SUPFAM" id="SSF48208">
    <property type="entry name" value="Six-hairpin glycosidases"/>
    <property type="match status" value="1"/>
</dbReference>
<gene>
    <name evidence="2" type="ORF">CLAFUR5_00934</name>
</gene>
<reference evidence="2" key="1">
    <citation type="submission" date="2021-12" db="EMBL/GenBank/DDBJ databases">
        <authorList>
            <person name="Zaccaron A."/>
            <person name="Stergiopoulos I."/>
        </authorList>
    </citation>
    <scope>NUCLEOTIDE SEQUENCE</scope>
    <source>
        <strain evidence="2">Race5_Kim</strain>
    </source>
</reference>
<dbReference type="InterPro" id="IPR008928">
    <property type="entry name" value="6-hairpin_glycosidase_sf"/>
</dbReference>
<dbReference type="Proteomes" id="UP000756132">
    <property type="component" value="Chromosome 1"/>
</dbReference>
<evidence type="ECO:0000313" key="2">
    <source>
        <dbReference type="EMBL" id="UJO11595.1"/>
    </source>
</evidence>